<proteinExistence type="predicted"/>
<dbReference type="AlphaFoldDB" id="X1PLJ0"/>
<comment type="caution">
    <text evidence="1">The sequence shown here is derived from an EMBL/GenBank/DDBJ whole genome shotgun (WGS) entry which is preliminary data.</text>
</comment>
<feature type="non-terminal residue" evidence="1">
    <location>
        <position position="1"/>
    </location>
</feature>
<protein>
    <submittedName>
        <fullName evidence="1">Uncharacterized protein</fullName>
    </submittedName>
</protein>
<organism evidence="1">
    <name type="scientific">marine sediment metagenome</name>
    <dbReference type="NCBI Taxonomy" id="412755"/>
    <lineage>
        <taxon>unclassified sequences</taxon>
        <taxon>metagenomes</taxon>
        <taxon>ecological metagenomes</taxon>
    </lineage>
</organism>
<evidence type="ECO:0000313" key="1">
    <source>
        <dbReference type="EMBL" id="GAI31734.1"/>
    </source>
</evidence>
<name>X1PLJ0_9ZZZZ</name>
<dbReference type="EMBL" id="BARV01014427">
    <property type="protein sequence ID" value="GAI31734.1"/>
    <property type="molecule type" value="Genomic_DNA"/>
</dbReference>
<feature type="non-terminal residue" evidence="1">
    <location>
        <position position="46"/>
    </location>
</feature>
<reference evidence="1" key="1">
    <citation type="journal article" date="2014" name="Front. Microbiol.">
        <title>High frequency of phylogenetically diverse reductive dehalogenase-homologous genes in deep subseafloor sedimentary metagenomes.</title>
        <authorList>
            <person name="Kawai M."/>
            <person name="Futagami T."/>
            <person name="Toyoda A."/>
            <person name="Takaki Y."/>
            <person name="Nishi S."/>
            <person name="Hori S."/>
            <person name="Arai W."/>
            <person name="Tsubouchi T."/>
            <person name="Morono Y."/>
            <person name="Uchiyama I."/>
            <person name="Ito T."/>
            <person name="Fujiyama A."/>
            <person name="Inagaki F."/>
            <person name="Takami H."/>
        </authorList>
    </citation>
    <scope>NUCLEOTIDE SEQUENCE</scope>
    <source>
        <strain evidence="1">Expedition CK06-06</strain>
    </source>
</reference>
<sequence length="46" mass="4899">IPPTKLAVPLILEYVGASTHKEINDLPPDGLIIVNLSGGNLRFNST</sequence>
<gene>
    <name evidence="1" type="ORF">S06H3_25197</name>
</gene>
<accession>X1PLJ0</accession>